<dbReference type="GO" id="GO:0000287">
    <property type="term" value="F:magnesium ion binding"/>
    <property type="evidence" value="ECO:0007669"/>
    <property type="project" value="InterPro"/>
</dbReference>
<dbReference type="VEuPathDB" id="FungiDB:HCDG_07030"/>
<dbReference type="FunFam" id="3.40.50.1220:FF:000006">
    <property type="entry name" value="2-hydroxyacyl-CoA lyase 1"/>
    <property type="match status" value="1"/>
</dbReference>
<dbReference type="CDD" id="cd02004">
    <property type="entry name" value="TPP_BZL_OCoD_HPCL"/>
    <property type="match status" value="1"/>
</dbReference>
<evidence type="ECO:0000259" key="18">
    <source>
        <dbReference type="Pfam" id="PF02775"/>
    </source>
</evidence>
<gene>
    <name evidence="20" type="ORF">HCDG_07030</name>
</gene>
<comment type="catalytic activity">
    <reaction evidence="11">
        <text>an (R)-2-hydroxy-long-chain-fatty acyl-CoA = a long-chain fatty aldehyde + formyl-CoA</text>
        <dbReference type="Rhea" id="RHEA:67444"/>
        <dbReference type="ChEBI" id="CHEBI:17176"/>
        <dbReference type="ChEBI" id="CHEBI:57376"/>
        <dbReference type="ChEBI" id="CHEBI:170012"/>
        <dbReference type="EC" id="4.1.2.63"/>
    </reaction>
    <physiologicalReaction direction="left-to-right" evidence="11">
        <dbReference type="Rhea" id="RHEA:67445"/>
    </physiologicalReaction>
</comment>
<dbReference type="AlphaFoldDB" id="C6HLE9"/>
<evidence type="ECO:0000256" key="13">
    <source>
        <dbReference type="ARBA" id="ARBA00059692"/>
    </source>
</evidence>
<dbReference type="SUPFAM" id="SSF52467">
    <property type="entry name" value="DHS-like NAD/FAD-binding domain"/>
    <property type="match status" value="1"/>
</dbReference>
<evidence type="ECO:0000256" key="8">
    <source>
        <dbReference type="ARBA" id="ARBA00023140"/>
    </source>
</evidence>
<accession>C6HLE9</accession>
<dbReference type="Pfam" id="PF02776">
    <property type="entry name" value="TPP_enzyme_N"/>
    <property type="match status" value="1"/>
</dbReference>
<dbReference type="GO" id="GO:0030976">
    <property type="term" value="F:thiamine pyrophosphate binding"/>
    <property type="evidence" value="ECO:0007669"/>
    <property type="project" value="InterPro"/>
</dbReference>
<keyword evidence="5" id="KW-0479">Metal-binding</keyword>
<dbReference type="InterPro" id="IPR029061">
    <property type="entry name" value="THDP-binding"/>
</dbReference>
<dbReference type="CDD" id="cd07035">
    <property type="entry name" value="TPP_PYR_POX_like"/>
    <property type="match status" value="1"/>
</dbReference>
<feature type="domain" description="Thiamine pyrophosphate enzyme central" evidence="17">
    <location>
        <begin position="749"/>
        <end position="879"/>
    </location>
</feature>
<evidence type="ECO:0000256" key="7">
    <source>
        <dbReference type="ARBA" id="ARBA00023052"/>
    </source>
</evidence>
<proteinExistence type="inferred from homology"/>
<evidence type="ECO:0000313" key="20">
    <source>
        <dbReference type="EMBL" id="EER39086.1"/>
    </source>
</evidence>
<dbReference type="InterPro" id="IPR029035">
    <property type="entry name" value="DHS-like_NAD/FAD-binding_dom"/>
</dbReference>
<dbReference type="PROSITE" id="PS50005">
    <property type="entry name" value="TPR"/>
    <property type="match status" value="1"/>
</dbReference>
<comment type="function">
    <text evidence="13">Catalyzes a carbon-carbon cleavage reaction; cleaves a 2-hydroxy-3-methylacyl-CoA into formyl-CoA and a 2-methyl-branched fatty aldehyde.</text>
</comment>
<dbReference type="HOGENOM" id="CLU_006523_0_0_1"/>
<evidence type="ECO:0000256" key="9">
    <source>
        <dbReference type="ARBA" id="ARBA00023239"/>
    </source>
</evidence>
<dbReference type="InterPro" id="IPR012001">
    <property type="entry name" value="Thiamin_PyroP_enz_TPP-bd_dom"/>
</dbReference>
<feature type="compositionally biased region" description="Polar residues" evidence="16">
    <location>
        <begin position="11"/>
        <end position="21"/>
    </location>
</feature>
<keyword evidence="7" id="KW-0786">Thiamine pyrophosphate</keyword>
<feature type="region of interest" description="Disordered" evidence="16">
    <location>
        <begin position="1"/>
        <end position="52"/>
    </location>
</feature>
<name>C6HLE9_AJECH</name>
<sequence length="1157" mass="126513">MSFLGGPECSTAGNPLTQFTKHVQDDKSLQRDRLVGRGPGGMQEGMRSRGMMGSQDKMMDDFLQQRDQMPQGPAQPFAMEQMRRELENFQTAPPRTGSPGWAAEFDHGEQARTEAAFKPGMGRAFPGVPEFNSAEFALFRQHNRNGMQGTSSPATSSAPMVNAYQPQMMRYGGMNSGYMGMMSQPYGMSFQHHHPPQKSMQEDKGKGRMIELDDQNWEAQFAEIAASGQKDEDAEANAAIEAELNEVDRSVHTETDEFGHFEDIWKGIQTETAARRQLVNEDLNFDNMVLGDFGDWDHFDGALNTHPRDPMMGDYLFEEDNAFKSVNNPFEEGVRIMREGGNLSLAALAFEAAVQKDPKHIEAWTMLGSAQAQNEKESPAIRALEQALKIDPNNLDALMGLAVSYTNEGYDSTAYRTLERWLYNLGVSCINIGCYPEAAQHLLGALSMHKVVEDEGRERARDIVGDGVDEAQLEHMIHISQNQSTNLYDTLRRVFSQMGRRDLSDLVLYRCLACVLQTPGILAQTKIQPQQNWSKKYVCKEENNGFKKGQEPEMPSLTGAQIVARSLHGLGVNVIFGIVGIPVVEVAEEAINLGIRFIAFRNEQACSYAASVYGYMSGKPGVCLVVGGPGVLHGIAGIGNATVNAFPLLVLAGSAESHTITKGGFQEMDAISLLTPHTKLAVRPSSLESVNDAIRNAYRTCWYGRPGPTFIDLPADLIQGKTAAGFTLPPPKHTLVPSPPKSSGDPAVVSKVAQLLKSARAPLVVVGKGSAYARAESSIREFVERTGIPFLPTPMGKGVIPDSHPLNTSSARSTVLKHADVVLLFGARLNWILHFGETPRWSGSVKLIQVDINAQEIGHNAGVAELGIVGDINLVAQQLLSSLAGWQYKPASATSPDSYPSLLAASATKNENTSQKKALLPTQPKEFLTFQRAYHIIKTTLNSLSPPQEGNIVYVSEGANTMDISRSAFPLEHPRQRLDAGTNATMGVGLGYIVAAHAAYNIPSSPGSTHIHTPKKIVALEGDSAFGFSAMEVETLARHRIPALIFVMNNSGIYHGDTKTEDEWKNLQNETVNKANAKNGLRSTSLLYETRYEYLAAMCGGSGYFVRTEEELERATREGFLEDERVTIVNVIVEPGIGQSIQFGWQAAKDKTTEAKL</sequence>
<dbReference type="GO" id="GO:0106359">
    <property type="term" value="F:2-hydroxyacyl-CoA lyase activity"/>
    <property type="evidence" value="ECO:0007669"/>
    <property type="project" value="UniProtKB-EC"/>
</dbReference>
<dbReference type="Gene3D" id="3.40.50.1220">
    <property type="entry name" value="TPP-binding domain"/>
    <property type="match status" value="1"/>
</dbReference>
<dbReference type="FunFam" id="3.40.50.970:FF:000054">
    <property type="entry name" value="Putative 2-hydroxyphytanoyl-CoA lyase"/>
    <property type="match status" value="1"/>
</dbReference>
<evidence type="ECO:0000256" key="15">
    <source>
        <dbReference type="PROSITE-ProRule" id="PRU00339"/>
    </source>
</evidence>
<dbReference type="InterPro" id="IPR012000">
    <property type="entry name" value="Thiamin_PyroP_enz_cen_dom"/>
</dbReference>
<evidence type="ECO:0000256" key="10">
    <source>
        <dbReference type="ARBA" id="ARBA00044451"/>
    </source>
</evidence>
<evidence type="ECO:0000256" key="5">
    <source>
        <dbReference type="ARBA" id="ARBA00022723"/>
    </source>
</evidence>
<keyword evidence="6" id="KW-0460">Magnesium</keyword>
<dbReference type="EC" id="4.1.2.63" evidence="12"/>
<evidence type="ECO:0000259" key="19">
    <source>
        <dbReference type="Pfam" id="PF02776"/>
    </source>
</evidence>
<evidence type="ECO:0000256" key="4">
    <source>
        <dbReference type="ARBA" id="ARBA00007812"/>
    </source>
</evidence>
<protein>
    <recommendedName>
        <fullName evidence="14">2-hydroxyacyl-CoA lyase</fullName>
        <ecNumber evidence="12">4.1.2.63</ecNumber>
    </recommendedName>
</protein>
<dbReference type="OMA" id="RRFERIW"/>
<evidence type="ECO:0000256" key="12">
    <source>
        <dbReference type="ARBA" id="ARBA00044518"/>
    </source>
</evidence>
<dbReference type="FunFam" id="3.40.50.970:FF:000071">
    <property type="entry name" value="2-hydroxyphytanoyl-CoA lyase, putative"/>
    <property type="match status" value="1"/>
</dbReference>
<keyword evidence="15" id="KW-0802">TPR repeat</keyword>
<dbReference type="SUPFAM" id="SSF52518">
    <property type="entry name" value="Thiamin diphosphate-binding fold (THDP-binding)"/>
    <property type="match status" value="2"/>
</dbReference>
<dbReference type="Pfam" id="PF00205">
    <property type="entry name" value="TPP_enzyme_M"/>
    <property type="match status" value="1"/>
</dbReference>
<evidence type="ECO:0000256" key="16">
    <source>
        <dbReference type="SAM" id="MobiDB-lite"/>
    </source>
</evidence>
<keyword evidence="9" id="KW-0456">Lyase</keyword>
<feature type="repeat" description="TPR" evidence="15">
    <location>
        <begin position="361"/>
        <end position="394"/>
    </location>
</feature>
<evidence type="ECO:0000259" key="17">
    <source>
        <dbReference type="Pfam" id="PF00205"/>
    </source>
</evidence>
<dbReference type="Proteomes" id="UP000002624">
    <property type="component" value="Unassembled WGS sequence"/>
</dbReference>
<keyword evidence="20" id="KW-0675">Receptor</keyword>
<dbReference type="SUPFAM" id="SSF48452">
    <property type="entry name" value="TPR-like"/>
    <property type="match status" value="2"/>
</dbReference>
<feature type="domain" description="Thiamine pyrophosphate enzyme TPP-binding" evidence="18">
    <location>
        <begin position="958"/>
        <end position="1131"/>
    </location>
</feature>
<dbReference type="Gene3D" id="3.40.50.970">
    <property type="match status" value="2"/>
</dbReference>
<dbReference type="OrthoDB" id="10006023at2759"/>
<dbReference type="PANTHER" id="PTHR43710:SF2">
    <property type="entry name" value="2-HYDROXYACYL-COA LYASE 1"/>
    <property type="match status" value="1"/>
</dbReference>
<evidence type="ECO:0000256" key="2">
    <source>
        <dbReference type="ARBA" id="ARBA00001964"/>
    </source>
</evidence>
<dbReference type="InterPro" id="IPR011766">
    <property type="entry name" value="TPP_enzyme_TPP-bd"/>
</dbReference>
<comment type="cofactor">
    <cofactor evidence="1">
        <name>Mg(2+)</name>
        <dbReference type="ChEBI" id="CHEBI:18420"/>
    </cofactor>
</comment>
<evidence type="ECO:0000256" key="1">
    <source>
        <dbReference type="ARBA" id="ARBA00001946"/>
    </source>
</evidence>
<evidence type="ECO:0000256" key="11">
    <source>
        <dbReference type="ARBA" id="ARBA00044454"/>
    </source>
</evidence>
<reference evidence="21" key="1">
    <citation type="submission" date="2009-05" db="EMBL/GenBank/DDBJ databases">
        <title>The genome sequence of Ajellomyces capsulatus strain H143.</title>
        <authorList>
            <person name="Champion M."/>
            <person name="Cuomo C.A."/>
            <person name="Ma L.-J."/>
            <person name="Henn M.R."/>
            <person name="Sil A."/>
            <person name="Goldman B."/>
            <person name="Young S.K."/>
            <person name="Kodira C.D."/>
            <person name="Zeng Q."/>
            <person name="Koehrsen M."/>
            <person name="Alvarado L."/>
            <person name="Berlin A.M."/>
            <person name="Borenstein D."/>
            <person name="Chen Z."/>
            <person name="Engels R."/>
            <person name="Freedman E."/>
            <person name="Gellesch M."/>
            <person name="Goldberg J."/>
            <person name="Griggs A."/>
            <person name="Gujja S."/>
            <person name="Heiman D.I."/>
            <person name="Hepburn T.A."/>
            <person name="Howarth C."/>
            <person name="Jen D."/>
            <person name="Larson L."/>
            <person name="Lewis B."/>
            <person name="Mehta T."/>
            <person name="Park D."/>
            <person name="Pearson M."/>
            <person name="Roberts A."/>
            <person name="Saif S."/>
            <person name="Shea T.D."/>
            <person name="Shenoy N."/>
            <person name="Sisk P."/>
            <person name="Stolte C."/>
            <person name="Sykes S."/>
            <person name="Walk T."/>
            <person name="White J."/>
            <person name="Yandava C."/>
            <person name="Klein B."/>
            <person name="McEwen J.G."/>
            <person name="Puccia R."/>
            <person name="Goldman G.H."/>
            <person name="Felipe M.S."/>
            <person name="Nino-Vega G."/>
            <person name="San-Blas G."/>
            <person name="Taylor J.W."/>
            <person name="Mendoza L."/>
            <person name="Galagan J.E."/>
            <person name="Nusbaum C."/>
            <person name="Birren B.W."/>
        </authorList>
    </citation>
    <scope>NUCLEOTIDE SEQUENCE [LARGE SCALE GENOMIC DNA]</scope>
    <source>
        <strain evidence="21">H143</strain>
    </source>
</reference>
<dbReference type="InterPro" id="IPR011990">
    <property type="entry name" value="TPR-like_helical_dom_sf"/>
</dbReference>
<dbReference type="InterPro" id="IPR045025">
    <property type="entry name" value="HACL1-like"/>
</dbReference>
<feature type="domain" description="Thiamine pyrophosphate enzyme N-terminal TPP-binding" evidence="19">
    <location>
        <begin position="558"/>
        <end position="672"/>
    </location>
</feature>
<feature type="compositionally biased region" description="Basic and acidic residues" evidence="16">
    <location>
        <begin position="22"/>
        <end position="35"/>
    </location>
</feature>
<evidence type="ECO:0000256" key="6">
    <source>
        <dbReference type="ARBA" id="ARBA00022842"/>
    </source>
</evidence>
<dbReference type="GO" id="GO:0001561">
    <property type="term" value="P:fatty acid alpha-oxidation"/>
    <property type="evidence" value="ECO:0007669"/>
    <property type="project" value="TreeGrafter"/>
</dbReference>
<dbReference type="GO" id="GO:0005782">
    <property type="term" value="C:peroxisomal matrix"/>
    <property type="evidence" value="ECO:0007669"/>
    <property type="project" value="UniProtKB-SubCell"/>
</dbReference>
<dbReference type="InterPro" id="IPR019734">
    <property type="entry name" value="TPR_rpt"/>
</dbReference>
<dbReference type="PANTHER" id="PTHR43710">
    <property type="entry name" value="2-HYDROXYACYL-COA LYASE"/>
    <property type="match status" value="1"/>
</dbReference>
<dbReference type="Gene3D" id="1.25.40.10">
    <property type="entry name" value="Tetratricopeptide repeat domain"/>
    <property type="match status" value="2"/>
</dbReference>
<organism evidence="20 21">
    <name type="scientific">Ajellomyces capsulatus (strain H143)</name>
    <name type="common">Darling's disease fungus</name>
    <name type="synonym">Histoplasma capsulatum</name>
    <dbReference type="NCBI Taxonomy" id="544712"/>
    <lineage>
        <taxon>Eukaryota</taxon>
        <taxon>Fungi</taxon>
        <taxon>Dikarya</taxon>
        <taxon>Ascomycota</taxon>
        <taxon>Pezizomycotina</taxon>
        <taxon>Eurotiomycetes</taxon>
        <taxon>Eurotiomycetidae</taxon>
        <taxon>Onygenales</taxon>
        <taxon>Ajellomycetaceae</taxon>
        <taxon>Histoplasma</taxon>
    </lineage>
</organism>
<dbReference type="SMART" id="SM00028">
    <property type="entry name" value="TPR"/>
    <property type="match status" value="2"/>
</dbReference>
<dbReference type="eggNOG" id="KOG1185">
    <property type="taxonomic scope" value="Eukaryota"/>
</dbReference>
<comment type="similarity">
    <text evidence="4">Belongs to the TPP enzyme family.</text>
</comment>
<dbReference type="STRING" id="544712.C6HLE9"/>
<dbReference type="Pfam" id="PF02775">
    <property type="entry name" value="TPP_enzyme_C"/>
    <property type="match status" value="1"/>
</dbReference>
<comment type="subcellular location">
    <subcellularLocation>
        <location evidence="3">Peroxisome matrix</location>
    </subcellularLocation>
</comment>
<comment type="cofactor">
    <cofactor evidence="2">
        <name>thiamine diphosphate</name>
        <dbReference type="ChEBI" id="CHEBI:58937"/>
    </cofactor>
</comment>
<keyword evidence="8" id="KW-0576">Peroxisome</keyword>
<evidence type="ECO:0000256" key="3">
    <source>
        <dbReference type="ARBA" id="ARBA00004253"/>
    </source>
</evidence>
<evidence type="ECO:0000256" key="14">
    <source>
        <dbReference type="ARBA" id="ARBA00070390"/>
    </source>
</evidence>
<dbReference type="EMBL" id="GG692430">
    <property type="protein sequence ID" value="EER39086.1"/>
    <property type="molecule type" value="Genomic_DNA"/>
</dbReference>
<evidence type="ECO:0000313" key="21">
    <source>
        <dbReference type="Proteomes" id="UP000002624"/>
    </source>
</evidence>
<comment type="catalytic activity">
    <reaction evidence="10">
        <text>a 2-hydroxy-3-methyl fatty acyl-CoA = a 2-methyl-branched fatty aldehyde + formyl-CoA</text>
        <dbReference type="Rhea" id="RHEA:25375"/>
        <dbReference type="ChEBI" id="CHEBI:49188"/>
        <dbReference type="ChEBI" id="CHEBI:57376"/>
        <dbReference type="ChEBI" id="CHEBI:58783"/>
        <dbReference type="EC" id="4.1.2.63"/>
    </reaction>
    <physiologicalReaction direction="left-to-right" evidence="10">
        <dbReference type="Rhea" id="RHEA:25376"/>
    </physiologicalReaction>
</comment>